<protein>
    <submittedName>
        <fullName evidence="1">Uncharacterized protein</fullName>
    </submittedName>
</protein>
<sequence length="190" mass="20010">MPSIITATELRSVLGVSSSLYNDAYLNQIIDTAETVILPMLVTFKSPIQKVSLTDNVATFTTLGIHEFTEGQSVVITGCGTPYNGTRTILADNLGEYTFSAAITNADINEANVIPSGVAILSGASTYVGNAAVQSAVYTVSVEVFQARLAGGGQIEGVDFTATPFRMGRSLFNKCVGLLGSYMDTESMAQ</sequence>
<accession>A0A6J5MAD4</accession>
<proteinExistence type="predicted"/>
<reference evidence="1" key="1">
    <citation type="submission" date="2020-04" db="EMBL/GenBank/DDBJ databases">
        <authorList>
            <person name="Chiriac C."/>
            <person name="Salcher M."/>
            <person name="Ghai R."/>
            <person name="Kavagutti S V."/>
        </authorList>
    </citation>
    <scope>NUCLEOTIDE SEQUENCE</scope>
</reference>
<name>A0A6J5MAD4_9CAUD</name>
<gene>
    <name evidence="1" type="ORF">UFOVP441_10</name>
</gene>
<organism evidence="1">
    <name type="scientific">uncultured Caudovirales phage</name>
    <dbReference type="NCBI Taxonomy" id="2100421"/>
    <lineage>
        <taxon>Viruses</taxon>
        <taxon>Duplodnaviria</taxon>
        <taxon>Heunggongvirae</taxon>
        <taxon>Uroviricota</taxon>
        <taxon>Caudoviricetes</taxon>
        <taxon>Peduoviridae</taxon>
        <taxon>Maltschvirus</taxon>
        <taxon>Maltschvirus maltsch</taxon>
    </lineage>
</organism>
<evidence type="ECO:0000313" key="1">
    <source>
        <dbReference type="EMBL" id="CAB4142130.1"/>
    </source>
</evidence>
<dbReference type="EMBL" id="LR796405">
    <property type="protein sequence ID" value="CAB4142130.1"/>
    <property type="molecule type" value="Genomic_DNA"/>
</dbReference>